<reference evidence="1 2" key="1">
    <citation type="submission" date="2024-09" db="EMBL/GenBank/DDBJ databases">
        <authorList>
            <person name="Lee S.D."/>
        </authorList>
    </citation>
    <scope>NUCLEOTIDE SEQUENCE [LARGE SCALE GENOMIC DNA]</scope>
    <source>
        <strain evidence="1 2">N8-3</strain>
    </source>
</reference>
<name>A0ABV6VY35_9ACTN</name>
<accession>A0ABV6VY35</accession>
<sequence>MITTAPRPSATVAVELSATTSARCAHAAPGTWHRAHLITPGPDRIHVAVCLVHLHLVDPEETP</sequence>
<protein>
    <submittedName>
        <fullName evidence="1">Uncharacterized protein</fullName>
    </submittedName>
</protein>
<organism evidence="1 2">
    <name type="scientific">Streptacidiphilus cavernicola</name>
    <dbReference type="NCBI Taxonomy" id="3342716"/>
    <lineage>
        <taxon>Bacteria</taxon>
        <taxon>Bacillati</taxon>
        <taxon>Actinomycetota</taxon>
        <taxon>Actinomycetes</taxon>
        <taxon>Kitasatosporales</taxon>
        <taxon>Streptomycetaceae</taxon>
        <taxon>Streptacidiphilus</taxon>
    </lineage>
</organism>
<dbReference type="EMBL" id="JBHFAB010000013">
    <property type="protein sequence ID" value="MFC1418666.1"/>
    <property type="molecule type" value="Genomic_DNA"/>
</dbReference>
<dbReference type="Proteomes" id="UP001592531">
    <property type="component" value="Unassembled WGS sequence"/>
</dbReference>
<proteinExistence type="predicted"/>
<comment type="caution">
    <text evidence="1">The sequence shown here is derived from an EMBL/GenBank/DDBJ whole genome shotgun (WGS) entry which is preliminary data.</text>
</comment>
<evidence type="ECO:0000313" key="2">
    <source>
        <dbReference type="Proteomes" id="UP001592531"/>
    </source>
</evidence>
<evidence type="ECO:0000313" key="1">
    <source>
        <dbReference type="EMBL" id="MFC1418666.1"/>
    </source>
</evidence>
<dbReference type="RefSeq" id="WP_380537462.1">
    <property type="nucleotide sequence ID" value="NZ_JBHFAB010000013.1"/>
</dbReference>
<gene>
    <name evidence="1" type="ORF">ACEZDE_18810</name>
</gene>
<keyword evidence="2" id="KW-1185">Reference proteome</keyword>